<dbReference type="STRING" id="945553.A0A0D2NHZ6"/>
<dbReference type="Proteomes" id="UP000054270">
    <property type="component" value="Unassembled WGS sequence"/>
</dbReference>
<dbReference type="OrthoDB" id="10248475at2759"/>
<dbReference type="PANTHER" id="PTHR11002:SF76">
    <property type="entry name" value="CARBONIC ANHYDRASE"/>
    <property type="match status" value="1"/>
</dbReference>
<dbReference type="PROSITE" id="PS00705">
    <property type="entry name" value="PROK_CO2_ANHYDRASE_2"/>
    <property type="match status" value="1"/>
</dbReference>
<comment type="function">
    <text evidence="8">Reversible hydration of carbon dioxide.</text>
</comment>
<dbReference type="GO" id="GO:0015976">
    <property type="term" value="P:carbon utilization"/>
    <property type="evidence" value="ECO:0007669"/>
    <property type="project" value="InterPro"/>
</dbReference>
<feature type="non-terminal residue" evidence="9">
    <location>
        <position position="1"/>
    </location>
</feature>
<sequence length="217" mass="23563">LHNLLVSNSEWVEGVLRFQPHFFENSAKGQTPHTLWIGCSDSRVPESVITLARPGDIFVHRNIANQVHLNDSNGLSVLEYAVDHVGVENVIVVGHSECGGAHASLVAAQSNPSPPPNKPIITIPSAPADAPLNLWLEPLTRLAISLNLSSVPESIALPVVVEENVKDQVFKLTQTQTIIDAWTKGTPKGQSVWIHGWVYELDTGYLRDLNISQGPPG</sequence>
<protein>
    <recommendedName>
        <fullName evidence="2 8">Carbonic anhydrase</fullName>
        <ecNumber evidence="2 8">4.2.1.1</ecNumber>
    </recommendedName>
    <alternativeName>
        <fullName evidence="8">Carbonate dehydratase</fullName>
    </alternativeName>
</protein>
<feature type="binding site" evidence="7">
    <location>
        <position position="41"/>
    </location>
    <ligand>
        <name>Zn(2+)</name>
        <dbReference type="ChEBI" id="CHEBI:29105"/>
    </ligand>
</feature>
<evidence type="ECO:0000313" key="9">
    <source>
        <dbReference type="EMBL" id="KJA16231.1"/>
    </source>
</evidence>
<evidence type="ECO:0000256" key="8">
    <source>
        <dbReference type="RuleBase" id="RU003956"/>
    </source>
</evidence>
<dbReference type="EC" id="4.2.1.1" evidence="2 8"/>
<evidence type="ECO:0000256" key="1">
    <source>
        <dbReference type="ARBA" id="ARBA00006217"/>
    </source>
</evidence>
<evidence type="ECO:0000256" key="5">
    <source>
        <dbReference type="ARBA" id="ARBA00023239"/>
    </source>
</evidence>
<keyword evidence="10" id="KW-1185">Reference proteome</keyword>
<keyword evidence="3 7" id="KW-0479">Metal-binding</keyword>
<organism evidence="9 10">
    <name type="scientific">Hypholoma sublateritium (strain FD-334 SS-4)</name>
    <dbReference type="NCBI Taxonomy" id="945553"/>
    <lineage>
        <taxon>Eukaryota</taxon>
        <taxon>Fungi</taxon>
        <taxon>Dikarya</taxon>
        <taxon>Basidiomycota</taxon>
        <taxon>Agaricomycotina</taxon>
        <taxon>Agaricomycetes</taxon>
        <taxon>Agaricomycetidae</taxon>
        <taxon>Agaricales</taxon>
        <taxon>Agaricineae</taxon>
        <taxon>Strophariaceae</taxon>
        <taxon>Hypholoma</taxon>
    </lineage>
</organism>
<dbReference type="SMART" id="SM00947">
    <property type="entry name" value="Pro_CA"/>
    <property type="match status" value="1"/>
</dbReference>
<dbReference type="GO" id="GO:0034599">
    <property type="term" value="P:cellular response to oxidative stress"/>
    <property type="evidence" value="ECO:0007669"/>
    <property type="project" value="TreeGrafter"/>
</dbReference>
<evidence type="ECO:0000313" key="10">
    <source>
        <dbReference type="Proteomes" id="UP000054270"/>
    </source>
</evidence>
<reference evidence="10" key="1">
    <citation type="submission" date="2014-04" db="EMBL/GenBank/DDBJ databases">
        <title>Evolutionary Origins and Diversification of the Mycorrhizal Mutualists.</title>
        <authorList>
            <consortium name="DOE Joint Genome Institute"/>
            <consortium name="Mycorrhizal Genomics Consortium"/>
            <person name="Kohler A."/>
            <person name="Kuo A."/>
            <person name="Nagy L.G."/>
            <person name="Floudas D."/>
            <person name="Copeland A."/>
            <person name="Barry K.W."/>
            <person name="Cichocki N."/>
            <person name="Veneault-Fourrey C."/>
            <person name="LaButti K."/>
            <person name="Lindquist E.A."/>
            <person name="Lipzen A."/>
            <person name="Lundell T."/>
            <person name="Morin E."/>
            <person name="Murat C."/>
            <person name="Riley R."/>
            <person name="Ohm R."/>
            <person name="Sun H."/>
            <person name="Tunlid A."/>
            <person name="Henrissat B."/>
            <person name="Grigoriev I.V."/>
            <person name="Hibbett D.S."/>
            <person name="Martin F."/>
        </authorList>
    </citation>
    <scope>NUCLEOTIDE SEQUENCE [LARGE SCALE GENOMIC DNA]</scope>
    <source>
        <strain evidence="10">FD-334 SS-4</strain>
    </source>
</reference>
<dbReference type="InterPro" id="IPR036874">
    <property type="entry name" value="Carbonic_anhydrase_sf"/>
</dbReference>
<dbReference type="GO" id="GO:0008270">
    <property type="term" value="F:zinc ion binding"/>
    <property type="evidence" value="ECO:0007669"/>
    <property type="project" value="UniProtKB-UniRule"/>
</dbReference>
<dbReference type="GO" id="GO:0004089">
    <property type="term" value="F:carbonate dehydratase activity"/>
    <property type="evidence" value="ECO:0007669"/>
    <property type="project" value="UniProtKB-UniRule"/>
</dbReference>
<evidence type="ECO:0000256" key="7">
    <source>
        <dbReference type="PIRSR" id="PIRSR601765-1"/>
    </source>
</evidence>
<dbReference type="AlphaFoldDB" id="A0A0D2NHZ6"/>
<name>A0A0D2NHZ6_HYPSF</name>
<feature type="binding site" evidence="7">
    <location>
        <position position="98"/>
    </location>
    <ligand>
        <name>Zn(2+)</name>
        <dbReference type="ChEBI" id="CHEBI:29105"/>
    </ligand>
</feature>
<accession>A0A0D2NHZ6</accession>
<gene>
    <name evidence="9" type="ORF">HYPSUDRAFT_110621</name>
</gene>
<keyword evidence="4 7" id="KW-0862">Zinc</keyword>
<comment type="similarity">
    <text evidence="1 8">Belongs to the beta-class carbonic anhydrase family.</text>
</comment>
<feature type="binding site" evidence="7">
    <location>
        <position position="95"/>
    </location>
    <ligand>
        <name>Zn(2+)</name>
        <dbReference type="ChEBI" id="CHEBI:29105"/>
    </ligand>
</feature>
<dbReference type="InterPro" id="IPR001765">
    <property type="entry name" value="Carbonic_anhydrase"/>
</dbReference>
<keyword evidence="5 8" id="KW-0456">Lyase</keyword>
<feature type="binding site" evidence="7">
    <location>
        <position position="39"/>
    </location>
    <ligand>
        <name>Zn(2+)</name>
        <dbReference type="ChEBI" id="CHEBI:29105"/>
    </ligand>
</feature>
<dbReference type="Gene3D" id="3.40.1050.10">
    <property type="entry name" value="Carbonic anhydrase"/>
    <property type="match status" value="1"/>
</dbReference>
<dbReference type="PANTHER" id="PTHR11002">
    <property type="entry name" value="CARBONIC ANHYDRASE"/>
    <property type="match status" value="1"/>
</dbReference>
<dbReference type="GO" id="GO:0071244">
    <property type="term" value="P:cellular response to carbon dioxide"/>
    <property type="evidence" value="ECO:0007669"/>
    <property type="project" value="TreeGrafter"/>
</dbReference>
<evidence type="ECO:0000256" key="4">
    <source>
        <dbReference type="ARBA" id="ARBA00022833"/>
    </source>
</evidence>
<feature type="non-terminal residue" evidence="9">
    <location>
        <position position="217"/>
    </location>
</feature>
<dbReference type="OMA" id="NVAWAHE"/>
<evidence type="ECO:0000256" key="6">
    <source>
        <dbReference type="ARBA" id="ARBA00048348"/>
    </source>
</evidence>
<dbReference type="SUPFAM" id="SSF53056">
    <property type="entry name" value="beta-carbonic anhydrase, cab"/>
    <property type="match status" value="1"/>
</dbReference>
<dbReference type="Pfam" id="PF00484">
    <property type="entry name" value="Pro_CA"/>
    <property type="match status" value="1"/>
</dbReference>
<proteinExistence type="inferred from homology"/>
<evidence type="ECO:0000256" key="2">
    <source>
        <dbReference type="ARBA" id="ARBA00012925"/>
    </source>
</evidence>
<dbReference type="EMBL" id="KN817625">
    <property type="protein sequence ID" value="KJA16231.1"/>
    <property type="molecule type" value="Genomic_DNA"/>
</dbReference>
<comment type="catalytic activity">
    <reaction evidence="6 8">
        <text>hydrogencarbonate + H(+) = CO2 + H2O</text>
        <dbReference type="Rhea" id="RHEA:10748"/>
        <dbReference type="ChEBI" id="CHEBI:15377"/>
        <dbReference type="ChEBI" id="CHEBI:15378"/>
        <dbReference type="ChEBI" id="CHEBI:16526"/>
        <dbReference type="ChEBI" id="CHEBI:17544"/>
        <dbReference type="EC" id="4.2.1.1"/>
    </reaction>
</comment>
<comment type="cofactor">
    <cofactor evidence="7">
        <name>Zn(2+)</name>
        <dbReference type="ChEBI" id="CHEBI:29105"/>
    </cofactor>
    <text evidence="7">Binds 1 zinc ion per subunit.</text>
</comment>
<evidence type="ECO:0000256" key="3">
    <source>
        <dbReference type="ARBA" id="ARBA00022723"/>
    </source>
</evidence>
<dbReference type="InterPro" id="IPR015892">
    <property type="entry name" value="Carbonic_anhydrase_CS"/>
</dbReference>